<sequence>MIFILPALTFLPVVALCLSIVSSSVGSGGPFSIGSLTTWSSWIDLQISLPSLQSHRPVASPSVTFIASPNQVETSLPPAALAESTSTSPTIPLANSVSPHHNDDGMVFLQTSKFHEQLPLASELPVKTMEANFGNLGSPPPPLSPRPAAQPVIDSPPTHPPSPAASLPITPTSLTDVRRSTSPKHKVCPSSREVKPSTSTRMTRSEHMQLKGCFFDDTRACPRTNTVDGFMDFFVELGTIVLVFVVVMACAIVISAFATTQYLSESIGVPPITPHNMAVIPGCSASQQASDTSSPQQDHVSIPPWHHVAVSAIDVQTDDPPFPGAFREAEVFHQVHSPSVSDVSPVVLDASPPYTKEALDFLSPQSSNVNLEMDKDLPVCPPAIQIDDADSPLDCSVDDLSVALYNLIGGFRRLKKDIGELTITPPPASPLSTAPASPVLPIPPSLPIPHWTENQIEYQRIYNLGQDGFPPSLSERSFKEGLQDPLKSGDHDGVQGLTSIPPESRSFLCHWFGEDELSRFVFEFTLKMDINQEDHEVEISTGSSADSSSFSFVYPLAKRCKREHEDEDDASSSWASFACSGSELEDFEISMEMTSILDDVLKHPSSPTPESTSLDVETVPIPEIQIIIDSSQSTSSKSSAAYPDLSGMDDNVPMSSTPMKSGTPLDTFHMLCLASIRSTGNTSGVLDGLPALSGTPDFGCSTSSLDLSRHLPPLSASDFSLSSHAPPALDISASEQASYGSSFGPDIAPPGHHHLGVSTSSGESDYHSGHLPPAWFFNMDAYRHPPPMSTNNSFFIGSSQSLSLSSTSVHHYTRPVSESIPDPADLVTVEDHGAAPEDLSLEPEAPLCMDDMALMDGEYSLDQTIGVELAGCNDVGLELLDEHEESQPWSPGTVFDGAAKLCSLVPSSSQVALDIALIQELGAEGIDFSGDDISYLMGRTFAAELEGLDSACPEILEASSLDVVPPPNQTHEESDPSSCASFLAPVPRIGDLFLSPWTTERGSGESSEYSLPAEEDNLQEVVPCSQTIASTSTQWFTSSETNTGTAKSVGGRLGQDVFVRESTPDLTFDTSSVASPVSALSTLPSRAYFRSFDIVQKAISPSHIGTARSPLRECFGASYSSSSPPPSAGSPTSRRELDMIPVRVA</sequence>
<feature type="region of interest" description="Disordered" evidence="1">
    <location>
        <begin position="1115"/>
        <end position="1145"/>
    </location>
</feature>
<feature type="region of interest" description="Disordered" evidence="1">
    <location>
        <begin position="132"/>
        <end position="203"/>
    </location>
</feature>
<reference evidence="4 5" key="1">
    <citation type="submission" date="2018-06" db="EMBL/GenBank/DDBJ databases">
        <title>A transcriptomic atlas of mushroom development highlights an independent origin of complex multicellularity.</title>
        <authorList>
            <consortium name="DOE Joint Genome Institute"/>
            <person name="Krizsan K."/>
            <person name="Almasi E."/>
            <person name="Merenyi Z."/>
            <person name="Sahu N."/>
            <person name="Viragh M."/>
            <person name="Koszo T."/>
            <person name="Mondo S."/>
            <person name="Kiss B."/>
            <person name="Balint B."/>
            <person name="Kues U."/>
            <person name="Barry K."/>
            <person name="Hegedus J.C."/>
            <person name="Henrissat B."/>
            <person name="Johnson J."/>
            <person name="Lipzen A."/>
            <person name="Ohm R."/>
            <person name="Nagy I."/>
            <person name="Pangilinan J."/>
            <person name="Yan J."/>
            <person name="Xiong Y."/>
            <person name="Grigoriev I.V."/>
            <person name="Hibbett D.S."/>
            <person name="Nagy L.G."/>
        </authorList>
    </citation>
    <scope>NUCLEOTIDE SEQUENCE [LARGE SCALE GENOMIC DNA]</scope>
    <source>
        <strain evidence="4 5">SZMC22713</strain>
    </source>
</reference>
<keyword evidence="2" id="KW-0812">Transmembrane</keyword>
<feature type="signal peptide" evidence="3">
    <location>
        <begin position="1"/>
        <end position="17"/>
    </location>
</feature>
<keyword evidence="2" id="KW-0472">Membrane</keyword>
<evidence type="ECO:0000256" key="2">
    <source>
        <dbReference type="SAM" id="Phobius"/>
    </source>
</evidence>
<feature type="compositionally biased region" description="Polar residues" evidence="1">
    <location>
        <begin position="83"/>
        <end position="99"/>
    </location>
</feature>
<evidence type="ECO:0000256" key="1">
    <source>
        <dbReference type="SAM" id="MobiDB-lite"/>
    </source>
</evidence>
<dbReference type="VEuPathDB" id="FungiDB:BD410DRAFT_806479"/>
<name>A0A4Y7PTQ2_9AGAM</name>
<organism evidence="4 5">
    <name type="scientific">Rickenella mellea</name>
    <dbReference type="NCBI Taxonomy" id="50990"/>
    <lineage>
        <taxon>Eukaryota</taxon>
        <taxon>Fungi</taxon>
        <taxon>Dikarya</taxon>
        <taxon>Basidiomycota</taxon>
        <taxon>Agaricomycotina</taxon>
        <taxon>Agaricomycetes</taxon>
        <taxon>Hymenochaetales</taxon>
        <taxon>Rickenellaceae</taxon>
        <taxon>Rickenella</taxon>
    </lineage>
</organism>
<dbReference type="Proteomes" id="UP000294933">
    <property type="component" value="Unassembled WGS sequence"/>
</dbReference>
<dbReference type="EMBL" id="ML170207">
    <property type="protein sequence ID" value="TDL18458.1"/>
    <property type="molecule type" value="Genomic_DNA"/>
</dbReference>
<proteinExistence type="predicted"/>
<feature type="region of interest" description="Disordered" evidence="1">
    <location>
        <begin position="82"/>
        <end position="104"/>
    </location>
</feature>
<gene>
    <name evidence="4" type="ORF">BD410DRAFT_806479</name>
</gene>
<evidence type="ECO:0000313" key="4">
    <source>
        <dbReference type="EMBL" id="TDL18458.1"/>
    </source>
</evidence>
<dbReference type="AlphaFoldDB" id="A0A4Y7PTQ2"/>
<feature type="transmembrane region" description="Helical" evidence="2">
    <location>
        <begin position="233"/>
        <end position="258"/>
    </location>
</feature>
<evidence type="ECO:0000256" key="3">
    <source>
        <dbReference type="SAM" id="SignalP"/>
    </source>
</evidence>
<keyword evidence="3" id="KW-0732">Signal</keyword>
<keyword evidence="2" id="KW-1133">Transmembrane helix</keyword>
<feature type="chain" id="PRO_5021283537" evidence="3">
    <location>
        <begin position="18"/>
        <end position="1145"/>
    </location>
</feature>
<evidence type="ECO:0000313" key="5">
    <source>
        <dbReference type="Proteomes" id="UP000294933"/>
    </source>
</evidence>
<protein>
    <submittedName>
        <fullName evidence="4">Uncharacterized protein</fullName>
    </submittedName>
</protein>
<keyword evidence="5" id="KW-1185">Reference proteome</keyword>
<accession>A0A4Y7PTQ2</accession>